<comment type="caution">
    <text evidence="5">The sequence shown here is derived from an EMBL/GenBank/DDBJ whole genome shotgun (WGS) entry which is preliminary data.</text>
</comment>
<feature type="region of interest" description="Disordered" evidence="2">
    <location>
        <begin position="500"/>
        <end position="526"/>
    </location>
</feature>
<dbReference type="PANTHER" id="PTHR22696">
    <property type="entry name" value="E3 UBIQUITIN-PROTEIN LIGASE RNF26"/>
    <property type="match status" value="1"/>
</dbReference>
<dbReference type="Pfam" id="PF13920">
    <property type="entry name" value="zf-C3HC4_3"/>
    <property type="match status" value="1"/>
</dbReference>
<feature type="region of interest" description="Disordered" evidence="2">
    <location>
        <begin position="428"/>
        <end position="454"/>
    </location>
</feature>
<dbReference type="InterPro" id="IPR013083">
    <property type="entry name" value="Znf_RING/FYVE/PHD"/>
</dbReference>
<sequence length="710" mass="79288">MDNTAPSSIYRHFLKFLLDIPSRFLVRLRSLDRLLDREAESNQAISFLLSYGTDSGAPATHMATPPPSAFPPYPGPWSFFASGYAVSLFAMALLLNRIQNIVVPSRRPPLHHTRSAHDLRTRWVLLRMILPPIFPIDLSSTYSRTVLRLPTMYYISKSLVLWSILALQASDYLSSTSWKPLQLLNDWAARKEMDEICWSTFLAICGALCVGALTRGLEGVGTTNASPFNLFGYAFMLHFYSSPLTHLVKPEGLPSRPDVNVIFTLLVPLFQLSMIHFIGVKQSWSNQRLIPTTVCSMLTLIHFHSVLWFSPASYPLLNYVSCIFDSMLLLMILIAFSLNILTQLLLEGSVTRLFVGHAASLMPKWDEDFSSALLRLGIASLEATSVAGLGNEVSGISLTENSETVKYQVQYGEVEMNRVGVSSITHATEDHEGHRTRKEGFSNEIRRVRVGPSSQNDPLVDTTWFMECKRFAYAVARFGLGYGRMMGRILRGQPVFLRPQAPYSGQDPPIGVQSATVSQEDESTTTAQQDLYERFLSGEALSDDDEEFSPSSNLVPQHDDDNDNDSDTPDEEVDTLALYNDLSATASSSATASLLLAHMTNTSPSPLTRRRYRNLVSGQLDVADHEESAWEAFVDDRRGKASQQNPANNESRRNCVICTAEERQIICWPCRCLALCDDCRQNLASRFSASKHTCPCCRQPVEGFSKIYVP</sequence>
<proteinExistence type="predicted"/>
<gene>
    <name evidence="5" type="ORF">EDB92DRAFT_1788081</name>
</gene>
<dbReference type="GO" id="GO:0006511">
    <property type="term" value="P:ubiquitin-dependent protein catabolic process"/>
    <property type="evidence" value="ECO:0007669"/>
    <property type="project" value="TreeGrafter"/>
</dbReference>
<feature type="transmembrane region" description="Helical" evidence="3">
    <location>
        <begin position="196"/>
        <end position="216"/>
    </location>
</feature>
<organism evidence="5 6">
    <name type="scientific">Lactarius akahatsu</name>
    <dbReference type="NCBI Taxonomy" id="416441"/>
    <lineage>
        <taxon>Eukaryota</taxon>
        <taxon>Fungi</taxon>
        <taxon>Dikarya</taxon>
        <taxon>Basidiomycota</taxon>
        <taxon>Agaricomycotina</taxon>
        <taxon>Agaricomycetes</taxon>
        <taxon>Russulales</taxon>
        <taxon>Russulaceae</taxon>
        <taxon>Lactarius</taxon>
    </lineage>
</organism>
<keyword evidence="3" id="KW-1133">Transmembrane helix</keyword>
<evidence type="ECO:0000256" key="2">
    <source>
        <dbReference type="SAM" id="MobiDB-lite"/>
    </source>
</evidence>
<feature type="transmembrane region" description="Helical" evidence="3">
    <location>
        <begin position="77"/>
        <end position="96"/>
    </location>
</feature>
<dbReference type="Gene3D" id="3.30.40.10">
    <property type="entry name" value="Zinc/RING finger domain, C3HC4 (zinc finger)"/>
    <property type="match status" value="1"/>
</dbReference>
<dbReference type="GO" id="GO:0016567">
    <property type="term" value="P:protein ubiquitination"/>
    <property type="evidence" value="ECO:0007669"/>
    <property type="project" value="TreeGrafter"/>
</dbReference>
<feature type="compositionally biased region" description="Acidic residues" evidence="2">
    <location>
        <begin position="560"/>
        <end position="571"/>
    </location>
</feature>
<keyword evidence="1" id="KW-0862">Zinc</keyword>
<keyword evidence="3" id="KW-0472">Membrane</keyword>
<feature type="compositionally biased region" description="Basic and acidic residues" evidence="2">
    <location>
        <begin position="428"/>
        <end position="447"/>
    </location>
</feature>
<dbReference type="Proteomes" id="UP001201163">
    <property type="component" value="Unassembled WGS sequence"/>
</dbReference>
<dbReference type="CDD" id="cd16616">
    <property type="entry name" value="mRING-HC-C4C4_Asi1p-like"/>
    <property type="match status" value="1"/>
</dbReference>
<keyword evidence="6" id="KW-1185">Reference proteome</keyword>
<dbReference type="EMBL" id="JAKELL010000001">
    <property type="protein sequence ID" value="KAH9001384.1"/>
    <property type="molecule type" value="Genomic_DNA"/>
</dbReference>
<evidence type="ECO:0000259" key="4">
    <source>
        <dbReference type="PROSITE" id="PS50089"/>
    </source>
</evidence>
<evidence type="ECO:0000313" key="5">
    <source>
        <dbReference type="EMBL" id="KAH9001384.1"/>
    </source>
</evidence>
<dbReference type="InterPro" id="IPR001841">
    <property type="entry name" value="Znf_RING"/>
</dbReference>
<feature type="region of interest" description="Disordered" evidence="2">
    <location>
        <begin position="542"/>
        <end position="571"/>
    </location>
</feature>
<evidence type="ECO:0000256" key="3">
    <source>
        <dbReference type="SAM" id="Phobius"/>
    </source>
</evidence>
<evidence type="ECO:0000313" key="6">
    <source>
        <dbReference type="Proteomes" id="UP001201163"/>
    </source>
</evidence>
<feature type="compositionally biased region" description="Polar residues" evidence="2">
    <location>
        <begin position="513"/>
        <end position="526"/>
    </location>
</feature>
<feature type="domain" description="RING-type" evidence="4">
    <location>
        <begin position="655"/>
        <end position="698"/>
    </location>
</feature>
<evidence type="ECO:0000256" key="1">
    <source>
        <dbReference type="PROSITE-ProRule" id="PRU00175"/>
    </source>
</evidence>
<name>A0AAD4LVF5_9AGAM</name>
<dbReference type="GO" id="GO:0061630">
    <property type="term" value="F:ubiquitin protein ligase activity"/>
    <property type="evidence" value="ECO:0007669"/>
    <property type="project" value="TreeGrafter"/>
</dbReference>
<keyword evidence="1" id="KW-0479">Metal-binding</keyword>
<feature type="transmembrane region" description="Helical" evidence="3">
    <location>
        <begin position="316"/>
        <end position="338"/>
    </location>
</feature>
<dbReference type="PANTHER" id="PTHR22696:SF1">
    <property type="entry name" value="E3 UBIQUITIN-PROTEIN LIGASE RNF26"/>
    <property type="match status" value="1"/>
</dbReference>
<feature type="transmembrane region" description="Helical" evidence="3">
    <location>
        <begin position="228"/>
        <end position="247"/>
    </location>
</feature>
<accession>A0AAD4LVF5</accession>
<keyword evidence="1" id="KW-0863">Zinc-finger</keyword>
<dbReference type="AlphaFoldDB" id="A0AAD4LVF5"/>
<keyword evidence="3" id="KW-0812">Transmembrane</keyword>
<protein>
    <recommendedName>
        <fullName evidence="4">RING-type domain-containing protein</fullName>
    </recommendedName>
</protein>
<feature type="transmembrane region" description="Helical" evidence="3">
    <location>
        <begin position="290"/>
        <end position="309"/>
    </location>
</feature>
<dbReference type="GO" id="GO:0008270">
    <property type="term" value="F:zinc ion binding"/>
    <property type="evidence" value="ECO:0007669"/>
    <property type="project" value="UniProtKB-KW"/>
</dbReference>
<dbReference type="PROSITE" id="PS50089">
    <property type="entry name" value="ZF_RING_2"/>
    <property type="match status" value="1"/>
</dbReference>
<feature type="transmembrane region" description="Helical" evidence="3">
    <location>
        <begin position="259"/>
        <end position="278"/>
    </location>
</feature>
<reference evidence="5" key="1">
    <citation type="submission" date="2022-01" db="EMBL/GenBank/DDBJ databases">
        <title>Comparative genomics reveals a dynamic genome evolution in the ectomycorrhizal milk-cap (Lactarius) mushrooms.</title>
        <authorList>
            <consortium name="DOE Joint Genome Institute"/>
            <person name="Lebreton A."/>
            <person name="Tang N."/>
            <person name="Kuo A."/>
            <person name="LaButti K."/>
            <person name="Drula E."/>
            <person name="Barry K."/>
            <person name="Clum A."/>
            <person name="Lipzen A."/>
            <person name="Mousain D."/>
            <person name="Ng V."/>
            <person name="Wang R."/>
            <person name="Wang X."/>
            <person name="Dai Y."/>
            <person name="Henrissat B."/>
            <person name="Grigoriev I.V."/>
            <person name="Guerin-Laguette A."/>
            <person name="Yu F."/>
            <person name="Martin F.M."/>
        </authorList>
    </citation>
    <scope>NUCLEOTIDE SEQUENCE</scope>
    <source>
        <strain evidence="5">QP</strain>
    </source>
</reference>